<feature type="compositionally biased region" description="Basic residues" evidence="1">
    <location>
        <begin position="159"/>
        <end position="169"/>
    </location>
</feature>
<dbReference type="AlphaFoldDB" id="A0A6J7BWS2"/>
<protein>
    <submittedName>
        <fullName evidence="2">Unannotated protein</fullName>
    </submittedName>
</protein>
<evidence type="ECO:0000313" key="2">
    <source>
        <dbReference type="EMBL" id="CAB4850156.1"/>
    </source>
</evidence>
<name>A0A6J7BWS2_9ZZZZ</name>
<sequence>MPGRAAWTCPDIPADGQLPHRHRLHGTRGRHLGRHHEPRVHPSGRLVWCDVRRIPGQPAVPAIGQRDRRTAGVRGPVGSRAQTHHGVARGAAAFGSLCSRPPGLTSRRTSPCHRRGDGAVRLRHLLWNLRRKHLVGDPRRVRVLLGSAVRVAHPRLCRSPAAHRTRTSPHHPAGGSSCVESSGDSRLGAGRGTRPHRLPPSRMVAGQPTFGGALGPCRHHDLRAVVASLPVAPRVDALARIQQAHRLSLLAPARVSTVGSHNSRLVSARCRHGCAAPSDLPRRRRAEFRPGRPTVRPHPGRLPVVQPAGAPVLVHGPLDPRGCRHMPARRPGAIPACHRDTAAVASRRRVRRHSRHECPHRRHHVGLVGRRRARRLHDVRTLLTAGDRDPSANRGRRRGIRRLRIPTRRTCARIVAHTIGGRRD</sequence>
<feature type="region of interest" description="Disordered" evidence="1">
    <location>
        <begin position="1"/>
        <end position="20"/>
    </location>
</feature>
<accession>A0A6J7BWS2</accession>
<organism evidence="2">
    <name type="scientific">freshwater metagenome</name>
    <dbReference type="NCBI Taxonomy" id="449393"/>
    <lineage>
        <taxon>unclassified sequences</taxon>
        <taxon>metagenomes</taxon>
        <taxon>ecological metagenomes</taxon>
    </lineage>
</organism>
<evidence type="ECO:0000256" key="1">
    <source>
        <dbReference type="SAM" id="MobiDB-lite"/>
    </source>
</evidence>
<proteinExistence type="predicted"/>
<dbReference type="EMBL" id="CAFBIZ010000111">
    <property type="protein sequence ID" value="CAB4850156.1"/>
    <property type="molecule type" value="Genomic_DNA"/>
</dbReference>
<feature type="region of interest" description="Disordered" evidence="1">
    <location>
        <begin position="159"/>
        <end position="202"/>
    </location>
</feature>
<feature type="region of interest" description="Disordered" evidence="1">
    <location>
        <begin position="275"/>
        <end position="307"/>
    </location>
</feature>
<reference evidence="2" key="1">
    <citation type="submission" date="2020-05" db="EMBL/GenBank/DDBJ databases">
        <authorList>
            <person name="Chiriac C."/>
            <person name="Salcher M."/>
            <person name="Ghai R."/>
            <person name="Kavagutti S V."/>
        </authorList>
    </citation>
    <scope>NUCLEOTIDE SEQUENCE</scope>
</reference>
<gene>
    <name evidence="2" type="ORF">UFOPK3268_00941</name>
</gene>